<proteinExistence type="predicted"/>
<keyword evidence="1" id="KW-1133">Transmembrane helix</keyword>
<feature type="transmembrane region" description="Helical" evidence="1">
    <location>
        <begin position="76"/>
        <end position="94"/>
    </location>
</feature>
<protein>
    <submittedName>
        <fullName evidence="2">Uncharacterized protein</fullName>
    </submittedName>
</protein>
<dbReference type="Proteomes" id="UP000626109">
    <property type="component" value="Unassembled WGS sequence"/>
</dbReference>
<sequence>MFVAVFSVSLSLSLSLSLSFSLYLFLCFSLPLSLSLSFSFSLFLSLAACCLLLAALSRCPLFSSPSLLSDHFCGHLAFVPLLLRLLLLSLLWLLSGCCATDAIY</sequence>
<evidence type="ECO:0000313" key="3">
    <source>
        <dbReference type="Proteomes" id="UP000626109"/>
    </source>
</evidence>
<reference evidence="2" key="1">
    <citation type="submission" date="2021-02" db="EMBL/GenBank/DDBJ databases">
        <authorList>
            <person name="Dougan E. K."/>
            <person name="Rhodes N."/>
            <person name="Thang M."/>
            <person name="Chan C."/>
        </authorList>
    </citation>
    <scope>NUCLEOTIDE SEQUENCE</scope>
</reference>
<name>A0A813J939_POLGL</name>
<dbReference type="EMBL" id="CAJNNW010023388">
    <property type="protein sequence ID" value="CAE8670615.1"/>
    <property type="molecule type" value="Genomic_DNA"/>
</dbReference>
<evidence type="ECO:0000313" key="2">
    <source>
        <dbReference type="EMBL" id="CAE8670615.1"/>
    </source>
</evidence>
<feature type="transmembrane region" description="Helical" evidence="1">
    <location>
        <begin position="35"/>
        <end position="56"/>
    </location>
</feature>
<comment type="caution">
    <text evidence="2">The sequence shown here is derived from an EMBL/GenBank/DDBJ whole genome shotgun (WGS) entry which is preliminary data.</text>
</comment>
<keyword evidence="1" id="KW-0812">Transmembrane</keyword>
<accession>A0A813J939</accession>
<organism evidence="2 3">
    <name type="scientific">Polarella glacialis</name>
    <name type="common">Dinoflagellate</name>
    <dbReference type="NCBI Taxonomy" id="89957"/>
    <lineage>
        <taxon>Eukaryota</taxon>
        <taxon>Sar</taxon>
        <taxon>Alveolata</taxon>
        <taxon>Dinophyceae</taxon>
        <taxon>Suessiales</taxon>
        <taxon>Suessiaceae</taxon>
        <taxon>Polarella</taxon>
    </lineage>
</organism>
<dbReference type="AlphaFoldDB" id="A0A813J939"/>
<evidence type="ECO:0000256" key="1">
    <source>
        <dbReference type="SAM" id="Phobius"/>
    </source>
</evidence>
<keyword evidence="1" id="KW-0472">Membrane</keyword>
<gene>
    <name evidence="2" type="ORF">PGLA2088_LOCUS17514</name>
</gene>